<sequence length="591" mass="61776">MAVVGVTAGTADTGAKIDRTEAQTEGPRPNATEIRHERLDRERESGNPSALERRLSAGLTDRLSESADSIEAGEYDAAQQLLAAGYDRQLALYMEVYRTAVTADLERVEQRQALFAETAALQGRYAERLSAYRSVATDYESAVEADDRERAQRRARDLQNITGDLRRIERSLVPRYEELRETTDGSVETANGIVSATTADRTRQTAARVESTYTATEVTAEASPSGSFADPIRLTGRLTAAGTDPPSGNVSFRVNGKTVTTTIEPDGTFVLPYRPVTANEGPAQVSLTYAPGDAALYLPSQTTVSTRITQSTPSLSIESSSVRASAGSSVTAAGGVTVDGVPVPNASVSLRVGERALAETRTDDTGTYRFDTRLPANVSAGTRTLSVSVGRAGTALVPVSEDAELTIEETPTRLTLSAVRSKGVVNVAGRLVTDAETGIGGEAVVVSVDGERRSTVQTAADGNYQATVELSNATNASSAVSVRAEFNGGDTSLSSAAVSAALTPPGEGALIDARTLTLALAVGLVTILVGGLTVYRYRRDGDSSGGLPTDAVQPTSTDPAVVAVPLVTDGDESGTNTDASPGPERPEDTHD</sequence>
<feature type="region of interest" description="Disordered" evidence="1">
    <location>
        <begin position="1"/>
        <end position="57"/>
    </location>
</feature>
<feature type="region of interest" description="Disordered" evidence="1">
    <location>
        <begin position="544"/>
        <end position="591"/>
    </location>
</feature>
<feature type="transmembrane region" description="Helical" evidence="2">
    <location>
        <begin position="516"/>
        <end position="535"/>
    </location>
</feature>
<feature type="compositionally biased region" description="Basic and acidic residues" evidence="1">
    <location>
        <begin position="33"/>
        <end position="55"/>
    </location>
</feature>
<keyword evidence="2" id="KW-0812">Transmembrane</keyword>
<evidence type="ECO:0008006" key="5">
    <source>
        <dbReference type="Google" id="ProtNLM"/>
    </source>
</evidence>
<organism evidence="3 4">
    <name type="scientific">Halorubrum ejinorense</name>
    <dbReference type="NCBI Taxonomy" id="425309"/>
    <lineage>
        <taxon>Archaea</taxon>
        <taxon>Methanobacteriati</taxon>
        <taxon>Methanobacteriota</taxon>
        <taxon>Stenosarchaea group</taxon>
        <taxon>Halobacteria</taxon>
        <taxon>Halobacteriales</taxon>
        <taxon>Haloferacaceae</taxon>
        <taxon>Halorubrum</taxon>
    </lineage>
</organism>
<reference evidence="3" key="1">
    <citation type="journal article" date="2014" name="Int. J. Syst. Evol. Microbiol.">
        <title>Complete genome sequence of Corynebacterium casei LMG S-19264T (=DSM 44701T), isolated from a smear-ripened cheese.</title>
        <authorList>
            <consortium name="US DOE Joint Genome Institute (JGI-PGF)"/>
            <person name="Walter F."/>
            <person name="Albersmeier A."/>
            <person name="Kalinowski J."/>
            <person name="Ruckert C."/>
        </authorList>
    </citation>
    <scope>NUCLEOTIDE SEQUENCE</scope>
    <source>
        <strain evidence="3">JCM 14265</strain>
    </source>
</reference>
<evidence type="ECO:0000313" key="3">
    <source>
        <dbReference type="EMBL" id="GAA0546077.1"/>
    </source>
</evidence>
<evidence type="ECO:0000256" key="2">
    <source>
        <dbReference type="SAM" id="Phobius"/>
    </source>
</evidence>
<keyword evidence="2" id="KW-0472">Membrane</keyword>
<evidence type="ECO:0000313" key="4">
    <source>
        <dbReference type="Proteomes" id="UP001501425"/>
    </source>
</evidence>
<name>A0AAV3STM4_9EURY</name>
<dbReference type="AlphaFoldDB" id="A0AAV3STM4"/>
<dbReference type="EMBL" id="BAAADQ010000012">
    <property type="protein sequence ID" value="GAA0546077.1"/>
    <property type="molecule type" value="Genomic_DNA"/>
</dbReference>
<dbReference type="Proteomes" id="UP001501425">
    <property type="component" value="Unassembled WGS sequence"/>
</dbReference>
<proteinExistence type="predicted"/>
<protein>
    <recommendedName>
        <fullName evidence="5">Ig-like domain repeat protein</fullName>
    </recommendedName>
</protein>
<accession>A0AAV3STM4</accession>
<gene>
    <name evidence="3" type="ORF">GCM10008994_21240</name>
</gene>
<reference evidence="3" key="2">
    <citation type="submission" date="2023-12" db="EMBL/GenBank/DDBJ databases">
        <authorList>
            <person name="Sun Q."/>
            <person name="Inoue M."/>
        </authorList>
    </citation>
    <scope>NUCLEOTIDE SEQUENCE</scope>
    <source>
        <strain evidence="3">JCM 14265</strain>
    </source>
</reference>
<keyword evidence="2" id="KW-1133">Transmembrane helix</keyword>
<evidence type="ECO:0000256" key="1">
    <source>
        <dbReference type="SAM" id="MobiDB-lite"/>
    </source>
</evidence>
<comment type="caution">
    <text evidence="3">The sequence shown here is derived from an EMBL/GenBank/DDBJ whole genome shotgun (WGS) entry which is preliminary data.</text>
</comment>